<dbReference type="AlphaFoldDB" id="A0A2Z4Y8A3"/>
<feature type="region of interest" description="Disordered" evidence="6">
    <location>
        <begin position="174"/>
        <end position="197"/>
    </location>
</feature>
<evidence type="ECO:0000256" key="6">
    <source>
        <dbReference type="SAM" id="MobiDB-lite"/>
    </source>
</evidence>
<keyword evidence="4 7" id="KW-1133">Transmembrane helix</keyword>
<dbReference type="Gene3D" id="3.30.700.10">
    <property type="entry name" value="Glycoprotein, Type 4 Pilin"/>
    <property type="match status" value="1"/>
</dbReference>
<keyword evidence="3 7" id="KW-0812">Transmembrane</keyword>
<gene>
    <name evidence="8" type="ORF">BRCON_2745</name>
</gene>
<dbReference type="GO" id="GO:0016020">
    <property type="term" value="C:membrane"/>
    <property type="evidence" value="ECO:0007669"/>
    <property type="project" value="UniProtKB-SubCell"/>
</dbReference>
<dbReference type="Pfam" id="PF07963">
    <property type="entry name" value="N_methyl"/>
    <property type="match status" value="1"/>
</dbReference>
<protein>
    <recommendedName>
        <fullName evidence="10">Prepilin-type N-terminal cleavage/methylation domain-containing protein</fullName>
    </recommendedName>
</protein>
<proteinExistence type="predicted"/>
<name>A0A2Z4Y8A3_SUMC1</name>
<dbReference type="SUPFAM" id="SSF54523">
    <property type="entry name" value="Pili subunits"/>
    <property type="match status" value="1"/>
</dbReference>
<dbReference type="InterPro" id="IPR012902">
    <property type="entry name" value="N_methyl_site"/>
</dbReference>
<dbReference type="KEGG" id="schv:BRCON_2745"/>
<evidence type="ECO:0000313" key="8">
    <source>
        <dbReference type="EMBL" id="AXA37487.1"/>
    </source>
</evidence>
<evidence type="ECO:0000313" key="9">
    <source>
        <dbReference type="Proteomes" id="UP000262583"/>
    </source>
</evidence>
<evidence type="ECO:0000256" key="4">
    <source>
        <dbReference type="ARBA" id="ARBA00022989"/>
    </source>
</evidence>
<reference evidence="8 9" key="1">
    <citation type="submission" date="2018-05" db="EMBL/GenBank/DDBJ databases">
        <title>A metagenomic window into the 2 km-deep terrestrial subsurface aquifer revealed taxonomically and functionally diverse microbial community comprising novel uncultured bacterial lineages.</title>
        <authorList>
            <person name="Kadnikov V.V."/>
            <person name="Mardanov A.V."/>
            <person name="Beletsky A.V."/>
            <person name="Banks D."/>
            <person name="Pimenov N.V."/>
            <person name="Frank Y.A."/>
            <person name="Karnachuk O.V."/>
            <person name="Ravin N.V."/>
        </authorList>
    </citation>
    <scope>NUCLEOTIDE SEQUENCE [LARGE SCALE GENOMIC DNA]</scope>
    <source>
        <strain evidence="8">BY</strain>
    </source>
</reference>
<sequence length="197" mass="22004">MQYPRTTKMSRGFTLIELLIVVAIIAILAAIAVPNFLEAQTRSKVARVKSDMRSLASALEAYAVDNNNKYPPEHLYPPLAPVPYNESVRVMMAEAHLTTPVSYISTIPLDPFKSKPQWAPGLYWYYNWLERYGRMLNPNRDSSYPGTCPWYDAPTAWILTSLGPDQTAQWPIPYDPTNGTVSTGDIARLGPGGNPRS</sequence>
<evidence type="ECO:0000256" key="7">
    <source>
        <dbReference type="SAM" id="Phobius"/>
    </source>
</evidence>
<keyword evidence="2" id="KW-0488">Methylation</keyword>
<dbReference type="PROSITE" id="PS00409">
    <property type="entry name" value="PROKAR_NTER_METHYL"/>
    <property type="match status" value="1"/>
</dbReference>
<evidence type="ECO:0000256" key="3">
    <source>
        <dbReference type="ARBA" id="ARBA00022692"/>
    </source>
</evidence>
<feature type="transmembrane region" description="Helical" evidence="7">
    <location>
        <begin position="12"/>
        <end position="37"/>
    </location>
</feature>
<dbReference type="EMBL" id="CP030759">
    <property type="protein sequence ID" value="AXA37487.1"/>
    <property type="molecule type" value="Genomic_DNA"/>
</dbReference>
<comment type="subcellular location">
    <subcellularLocation>
        <location evidence="1">Membrane</location>
        <topology evidence="1">Single-pass membrane protein</topology>
    </subcellularLocation>
</comment>
<dbReference type="GO" id="GO:0015628">
    <property type="term" value="P:protein secretion by the type II secretion system"/>
    <property type="evidence" value="ECO:0007669"/>
    <property type="project" value="InterPro"/>
</dbReference>
<accession>A0A2Z4Y8A3</accession>
<dbReference type="InterPro" id="IPR045584">
    <property type="entry name" value="Pilin-like"/>
</dbReference>
<dbReference type="PRINTS" id="PR00813">
    <property type="entry name" value="BCTERIALGSPG"/>
</dbReference>
<dbReference type="Proteomes" id="UP000262583">
    <property type="component" value="Chromosome"/>
</dbReference>
<keyword evidence="5 7" id="KW-0472">Membrane</keyword>
<evidence type="ECO:0008006" key="10">
    <source>
        <dbReference type="Google" id="ProtNLM"/>
    </source>
</evidence>
<organism evidence="8 9">
    <name type="scientific">Sumerlaea chitinivorans</name>
    <dbReference type="NCBI Taxonomy" id="2250252"/>
    <lineage>
        <taxon>Bacteria</taxon>
        <taxon>Candidatus Sumerlaeota</taxon>
        <taxon>Candidatus Sumerlaeia</taxon>
        <taxon>Candidatus Sumerlaeales</taxon>
        <taxon>Candidatus Sumerlaeaceae</taxon>
        <taxon>Candidatus Sumerlaea</taxon>
    </lineage>
</organism>
<evidence type="ECO:0000256" key="2">
    <source>
        <dbReference type="ARBA" id="ARBA00022481"/>
    </source>
</evidence>
<dbReference type="GO" id="GO:0015627">
    <property type="term" value="C:type II protein secretion system complex"/>
    <property type="evidence" value="ECO:0007669"/>
    <property type="project" value="InterPro"/>
</dbReference>
<dbReference type="PANTHER" id="PTHR30093">
    <property type="entry name" value="GENERAL SECRETION PATHWAY PROTEIN G"/>
    <property type="match status" value="1"/>
</dbReference>
<dbReference type="PANTHER" id="PTHR30093:SF44">
    <property type="entry name" value="TYPE II SECRETION SYSTEM CORE PROTEIN G"/>
    <property type="match status" value="1"/>
</dbReference>
<dbReference type="NCBIfam" id="TIGR02532">
    <property type="entry name" value="IV_pilin_GFxxxE"/>
    <property type="match status" value="1"/>
</dbReference>
<evidence type="ECO:0000256" key="5">
    <source>
        <dbReference type="ARBA" id="ARBA00023136"/>
    </source>
</evidence>
<evidence type="ECO:0000256" key="1">
    <source>
        <dbReference type="ARBA" id="ARBA00004167"/>
    </source>
</evidence>
<dbReference type="InterPro" id="IPR000983">
    <property type="entry name" value="Bac_GSPG_pilin"/>
</dbReference>